<gene>
    <name evidence="10" type="ORF">C5O25_07150</name>
</gene>
<evidence type="ECO:0000259" key="8">
    <source>
        <dbReference type="Pfam" id="PF02687"/>
    </source>
</evidence>
<evidence type="ECO:0000256" key="5">
    <source>
        <dbReference type="ARBA" id="ARBA00023136"/>
    </source>
</evidence>
<dbReference type="InterPro" id="IPR025857">
    <property type="entry name" value="MacB_PCD"/>
</dbReference>
<organism evidence="10 11">
    <name type="scientific">Paramuribaculum intestinale</name>
    <dbReference type="NCBI Taxonomy" id="2094151"/>
    <lineage>
        <taxon>Bacteria</taxon>
        <taxon>Pseudomonadati</taxon>
        <taxon>Bacteroidota</taxon>
        <taxon>Bacteroidia</taxon>
        <taxon>Bacteroidales</taxon>
        <taxon>Muribaculaceae</taxon>
        <taxon>Paramuribaculum</taxon>
    </lineage>
</organism>
<keyword evidence="10" id="KW-0547">Nucleotide-binding</keyword>
<dbReference type="InterPro" id="IPR050250">
    <property type="entry name" value="Macrolide_Exporter_MacB"/>
</dbReference>
<proteinExistence type="inferred from homology"/>
<evidence type="ECO:0000256" key="6">
    <source>
        <dbReference type="ARBA" id="ARBA00038076"/>
    </source>
</evidence>
<dbReference type="PANTHER" id="PTHR30572">
    <property type="entry name" value="MEMBRANE COMPONENT OF TRANSPORTER-RELATED"/>
    <property type="match status" value="1"/>
</dbReference>
<dbReference type="Pfam" id="PF12704">
    <property type="entry name" value="MacB_PCD"/>
    <property type="match status" value="1"/>
</dbReference>
<evidence type="ECO:0000256" key="3">
    <source>
        <dbReference type="ARBA" id="ARBA00022692"/>
    </source>
</evidence>
<comment type="similarity">
    <text evidence="6">Belongs to the ABC-4 integral membrane protein family.</text>
</comment>
<feature type="domain" description="ABC3 transporter permease C-terminal" evidence="8">
    <location>
        <begin position="289"/>
        <end position="408"/>
    </location>
</feature>
<comment type="subcellular location">
    <subcellularLocation>
        <location evidence="1">Cell membrane</location>
        <topology evidence="1">Multi-pass membrane protein</topology>
    </subcellularLocation>
</comment>
<dbReference type="AlphaFoldDB" id="A0A2V1IVW1"/>
<dbReference type="EMBL" id="PUBV01000012">
    <property type="protein sequence ID" value="PWB07479.1"/>
    <property type="molecule type" value="Genomic_DNA"/>
</dbReference>
<keyword evidence="10" id="KW-0067">ATP-binding</keyword>
<dbReference type="GO" id="GO:0022857">
    <property type="term" value="F:transmembrane transporter activity"/>
    <property type="evidence" value="ECO:0007669"/>
    <property type="project" value="TreeGrafter"/>
</dbReference>
<dbReference type="GO" id="GO:0005886">
    <property type="term" value="C:plasma membrane"/>
    <property type="evidence" value="ECO:0007669"/>
    <property type="project" value="UniProtKB-SubCell"/>
</dbReference>
<evidence type="ECO:0000259" key="9">
    <source>
        <dbReference type="Pfam" id="PF12704"/>
    </source>
</evidence>
<name>A0A2V1IVW1_9BACT</name>
<dbReference type="InterPro" id="IPR003838">
    <property type="entry name" value="ABC3_permease_C"/>
</dbReference>
<dbReference type="GeneID" id="93424664"/>
<keyword evidence="3 7" id="KW-0812">Transmembrane</keyword>
<accession>A0A2V1IVW1</accession>
<evidence type="ECO:0000256" key="4">
    <source>
        <dbReference type="ARBA" id="ARBA00022989"/>
    </source>
</evidence>
<feature type="transmembrane region" description="Helical" evidence="7">
    <location>
        <begin position="26"/>
        <end position="46"/>
    </location>
</feature>
<keyword evidence="4 7" id="KW-1133">Transmembrane helix</keyword>
<dbReference type="Proteomes" id="UP000244925">
    <property type="component" value="Unassembled WGS sequence"/>
</dbReference>
<dbReference type="PANTHER" id="PTHR30572:SF4">
    <property type="entry name" value="ABC TRANSPORTER PERMEASE YTRF"/>
    <property type="match status" value="1"/>
</dbReference>
<comment type="caution">
    <text evidence="10">The sequence shown here is derived from an EMBL/GenBank/DDBJ whole genome shotgun (WGS) entry which is preliminary data.</text>
</comment>
<evidence type="ECO:0000313" key="11">
    <source>
        <dbReference type="Proteomes" id="UP000244925"/>
    </source>
</evidence>
<keyword evidence="11" id="KW-1185">Reference proteome</keyword>
<feature type="transmembrane region" description="Helical" evidence="7">
    <location>
        <begin position="330"/>
        <end position="358"/>
    </location>
</feature>
<evidence type="ECO:0000313" key="10">
    <source>
        <dbReference type="EMBL" id="PWB07479.1"/>
    </source>
</evidence>
<reference evidence="11" key="1">
    <citation type="submission" date="2018-02" db="EMBL/GenBank/DDBJ databases">
        <authorList>
            <person name="Clavel T."/>
            <person name="Strowig T."/>
        </authorList>
    </citation>
    <scope>NUCLEOTIDE SEQUENCE [LARGE SCALE GENOMIC DNA]</scope>
    <source>
        <strain evidence="11">DSM 100764</strain>
    </source>
</reference>
<keyword evidence="2" id="KW-1003">Cell membrane</keyword>
<keyword evidence="5 7" id="KW-0472">Membrane</keyword>
<protein>
    <submittedName>
        <fullName evidence="10">ABC transporter ATP-binding protein</fullName>
    </submittedName>
</protein>
<dbReference type="GO" id="GO:0005524">
    <property type="term" value="F:ATP binding"/>
    <property type="evidence" value="ECO:0007669"/>
    <property type="project" value="UniProtKB-KW"/>
</dbReference>
<dbReference type="Pfam" id="PF02687">
    <property type="entry name" value="FtsX"/>
    <property type="match status" value="1"/>
</dbReference>
<evidence type="ECO:0000256" key="2">
    <source>
        <dbReference type="ARBA" id="ARBA00022475"/>
    </source>
</evidence>
<feature type="transmembrane region" description="Helical" evidence="7">
    <location>
        <begin position="378"/>
        <end position="398"/>
    </location>
</feature>
<dbReference type="RefSeq" id="WP_107036058.1">
    <property type="nucleotide sequence ID" value="NZ_CAOLHR010000027.1"/>
</dbReference>
<sequence length="415" mass="45083">MKNPIFDIENWREIGATLARNKTRTFLTAFGIFWGTAMLAMLWGGAGGLKGLLMRNLNGFDTNMGVIFPGRTTISYKGFNKGMRWDMTESDLANIRRLAKGIKASSGVLNNGGTVAYGTKQKSSNVTGVESDYFKIMTPVIYSGRLLNESDTYGLRKVALIGRNLANELFGTSDPLGRYINVKGVYFQVVGVIGQMSEASIGTRLDDSVILPNTTMIRAFNLGNSVGFFAFTVNDGMDPADVLPAIKRAIRISHPIHPDDTPALGMMNLAEQFRMVNNLFLGVSILSLFVGAGTLIAGIIGVGNIMWIIVKERTQEIGIRRAIGAKPRDIIIQVLSEGLVLTAISGIAGICFATMVLFGVDYATYDPTLGSANFQLHFSHAMTIMTVFLILGTCAGLIPSIKAMRIKPIEAMRDR</sequence>
<feature type="domain" description="MacB-like periplasmic core" evidence="9">
    <location>
        <begin position="25"/>
        <end position="248"/>
    </location>
</feature>
<evidence type="ECO:0000256" key="7">
    <source>
        <dbReference type="SAM" id="Phobius"/>
    </source>
</evidence>
<evidence type="ECO:0000256" key="1">
    <source>
        <dbReference type="ARBA" id="ARBA00004651"/>
    </source>
</evidence>
<feature type="transmembrane region" description="Helical" evidence="7">
    <location>
        <begin position="279"/>
        <end position="309"/>
    </location>
</feature>